<sequence length="336" mass="36807">MSSLHDRLMVIDGLVFCSDGDARTLRAGNVAAANVTLRPPVASFEDTFDAFATWRARCADPNGQWHLVERTSDIDAARAAGKVGLIMGWQETKALGDRIERAEAFHRLGLRVVQLTYNEACAVGDGCLEPRDAGLSRFGHEVVAEFNRLGIAIDLSHVGERTSLDAARASRRPVLITHANAKAVTNRPRNKSDEVIRAVRDTGGVIGVCIHGFTNWDGDPHHPPTLELFIRHLRHILNLVGIDHVGFGTDFAAVGDEKAADAFLEMSATRYRSGTADYVKAFGNSLAKRYPDEINSPALMGRKTDALLRAGFSEGEVEKIMGRNWYRVFGEIWGDG</sequence>
<comment type="caution">
    <text evidence="1">The sequence shown here is derived from an EMBL/GenBank/DDBJ whole genome shotgun (WGS) entry which is preliminary data.</text>
</comment>
<organism evidence="1 2">
    <name type="scientific">Caldovatus sediminis</name>
    <dbReference type="NCBI Taxonomy" id="2041189"/>
    <lineage>
        <taxon>Bacteria</taxon>
        <taxon>Pseudomonadati</taxon>
        <taxon>Pseudomonadota</taxon>
        <taxon>Alphaproteobacteria</taxon>
        <taxon>Acetobacterales</taxon>
        <taxon>Roseomonadaceae</taxon>
        <taxon>Caldovatus</taxon>
    </lineage>
</organism>
<protein>
    <submittedName>
        <fullName evidence="1">Membrane dipeptidase</fullName>
    </submittedName>
</protein>
<name>A0A8J3EBM8_9PROT</name>
<dbReference type="Pfam" id="PF01244">
    <property type="entry name" value="Peptidase_M19"/>
    <property type="match status" value="1"/>
</dbReference>
<dbReference type="GO" id="GO:0070573">
    <property type="term" value="F:metallodipeptidase activity"/>
    <property type="evidence" value="ECO:0007669"/>
    <property type="project" value="InterPro"/>
</dbReference>
<gene>
    <name evidence="1" type="ORF">GCM10010964_11450</name>
</gene>
<dbReference type="RefSeq" id="WP_188899058.1">
    <property type="nucleotide sequence ID" value="NZ_BMKS01000003.1"/>
</dbReference>
<dbReference type="Proteomes" id="UP000597507">
    <property type="component" value="Unassembled WGS sequence"/>
</dbReference>
<reference evidence="1 2" key="1">
    <citation type="journal article" date="2014" name="Int. J. Syst. Evol. Microbiol.">
        <title>Complete genome sequence of Corynebacterium casei LMG S-19264T (=DSM 44701T), isolated from a smear-ripened cheese.</title>
        <authorList>
            <consortium name="US DOE Joint Genome Institute (JGI-PGF)"/>
            <person name="Walter F."/>
            <person name="Albersmeier A."/>
            <person name="Kalinowski J."/>
            <person name="Ruckert C."/>
        </authorList>
    </citation>
    <scope>NUCLEOTIDE SEQUENCE [LARGE SCALE GENOMIC DNA]</scope>
    <source>
        <strain evidence="1 2">CGMCC 1.16330</strain>
    </source>
</reference>
<dbReference type="InterPro" id="IPR032466">
    <property type="entry name" value="Metal_Hydrolase"/>
</dbReference>
<evidence type="ECO:0000313" key="1">
    <source>
        <dbReference type="EMBL" id="GGG25128.1"/>
    </source>
</evidence>
<dbReference type="Gene3D" id="3.20.20.140">
    <property type="entry name" value="Metal-dependent hydrolases"/>
    <property type="match status" value="1"/>
</dbReference>
<dbReference type="AlphaFoldDB" id="A0A8J3EBM8"/>
<accession>A0A8J3EBM8</accession>
<keyword evidence="2" id="KW-1185">Reference proteome</keyword>
<dbReference type="SUPFAM" id="SSF51556">
    <property type="entry name" value="Metallo-dependent hydrolases"/>
    <property type="match status" value="1"/>
</dbReference>
<dbReference type="PROSITE" id="PS51365">
    <property type="entry name" value="RENAL_DIPEPTIDASE_2"/>
    <property type="match status" value="1"/>
</dbReference>
<dbReference type="EMBL" id="BMKS01000003">
    <property type="protein sequence ID" value="GGG25128.1"/>
    <property type="molecule type" value="Genomic_DNA"/>
</dbReference>
<evidence type="ECO:0000313" key="2">
    <source>
        <dbReference type="Proteomes" id="UP000597507"/>
    </source>
</evidence>
<dbReference type="InterPro" id="IPR008257">
    <property type="entry name" value="Pept_M19"/>
</dbReference>
<dbReference type="GO" id="GO:0006508">
    <property type="term" value="P:proteolysis"/>
    <property type="evidence" value="ECO:0007669"/>
    <property type="project" value="InterPro"/>
</dbReference>
<proteinExistence type="predicted"/>
<dbReference type="PANTHER" id="PTHR10443">
    <property type="entry name" value="MICROSOMAL DIPEPTIDASE"/>
    <property type="match status" value="1"/>
</dbReference>
<dbReference type="PANTHER" id="PTHR10443:SF12">
    <property type="entry name" value="DIPEPTIDASE"/>
    <property type="match status" value="1"/>
</dbReference>